<name>A0A2P5FA04_TREOI</name>
<keyword evidence="2" id="KW-1185">Reference proteome</keyword>
<sequence>MVVIHVVPFPSHSVAVTVIICHVSAAVKHPNNKRYHQWDCATTQFTHTPDLTSLDWRSHVTVTLKGTCGLGTRWGTR</sequence>
<protein>
    <submittedName>
        <fullName evidence="1">Uncharacterized protein</fullName>
    </submittedName>
</protein>
<evidence type="ECO:0000313" key="1">
    <source>
        <dbReference type="EMBL" id="PON94620.1"/>
    </source>
</evidence>
<gene>
    <name evidence="1" type="ORF">TorRG33x02_096550</name>
</gene>
<dbReference type="EMBL" id="JXTC01000050">
    <property type="protein sequence ID" value="PON94620.1"/>
    <property type="molecule type" value="Genomic_DNA"/>
</dbReference>
<comment type="caution">
    <text evidence="1">The sequence shown here is derived from an EMBL/GenBank/DDBJ whole genome shotgun (WGS) entry which is preliminary data.</text>
</comment>
<dbReference type="Proteomes" id="UP000237000">
    <property type="component" value="Unassembled WGS sequence"/>
</dbReference>
<accession>A0A2P5FA04</accession>
<organism evidence="1 2">
    <name type="scientific">Trema orientale</name>
    <name type="common">Charcoal tree</name>
    <name type="synonym">Celtis orientalis</name>
    <dbReference type="NCBI Taxonomy" id="63057"/>
    <lineage>
        <taxon>Eukaryota</taxon>
        <taxon>Viridiplantae</taxon>
        <taxon>Streptophyta</taxon>
        <taxon>Embryophyta</taxon>
        <taxon>Tracheophyta</taxon>
        <taxon>Spermatophyta</taxon>
        <taxon>Magnoliopsida</taxon>
        <taxon>eudicotyledons</taxon>
        <taxon>Gunneridae</taxon>
        <taxon>Pentapetalae</taxon>
        <taxon>rosids</taxon>
        <taxon>fabids</taxon>
        <taxon>Rosales</taxon>
        <taxon>Cannabaceae</taxon>
        <taxon>Trema</taxon>
    </lineage>
</organism>
<evidence type="ECO:0000313" key="2">
    <source>
        <dbReference type="Proteomes" id="UP000237000"/>
    </source>
</evidence>
<dbReference type="AlphaFoldDB" id="A0A2P5FA04"/>
<dbReference type="InParanoid" id="A0A2P5FA04"/>
<reference evidence="2" key="1">
    <citation type="submission" date="2016-06" db="EMBL/GenBank/DDBJ databases">
        <title>Parallel loss of symbiosis genes in relatives of nitrogen-fixing non-legume Parasponia.</title>
        <authorList>
            <person name="Van Velzen R."/>
            <person name="Holmer R."/>
            <person name="Bu F."/>
            <person name="Rutten L."/>
            <person name="Van Zeijl A."/>
            <person name="Liu W."/>
            <person name="Santuari L."/>
            <person name="Cao Q."/>
            <person name="Sharma T."/>
            <person name="Shen D."/>
            <person name="Roswanjaya Y."/>
            <person name="Wardhani T."/>
            <person name="Kalhor M.S."/>
            <person name="Jansen J."/>
            <person name="Van den Hoogen J."/>
            <person name="Gungor B."/>
            <person name="Hartog M."/>
            <person name="Hontelez J."/>
            <person name="Verver J."/>
            <person name="Yang W.-C."/>
            <person name="Schijlen E."/>
            <person name="Repin R."/>
            <person name="Schilthuizen M."/>
            <person name="Schranz E."/>
            <person name="Heidstra R."/>
            <person name="Miyata K."/>
            <person name="Fedorova E."/>
            <person name="Kohlen W."/>
            <person name="Bisseling T."/>
            <person name="Smit S."/>
            <person name="Geurts R."/>
        </authorList>
    </citation>
    <scope>NUCLEOTIDE SEQUENCE [LARGE SCALE GENOMIC DNA]</scope>
    <source>
        <strain evidence="2">cv. RG33-2</strain>
    </source>
</reference>
<dbReference type="OrthoDB" id="10345280at2759"/>
<proteinExistence type="predicted"/>